<comment type="caution">
    <text evidence="2">The sequence shown here is derived from an EMBL/GenBank/DDBJ whole genome shotgun (WGS) entry which is preliminary data.</text>
</comment>
<dbReference type="Proteomes" id="UP000437068">
    <property type="component" value="Unassembled WGS sequence"/>
</dbReference>
<protein>
    <submittedName>
        <fullName evidence="2">Uncharacterized protein</fullName>
    </submittedName>
</protein>
<name>A0A6A4CQ37_9STRA</name>
<dbReference type="AlphaFoldDB" id="A0A6A4CQ37"/>
<organism evidence="2 3">
    <name type="scientific">Phytophthora fragariae</name>
    <dbReference type="NCBI Taxonomy" id="53985"/>
    <lineage>
        <taxon>Eukaryota</taxon>
        <taxon>Sar</taxon>
        <taxon>Stramenopiles</taxon>
        <taxon>Oomycota</taxon>
        <taxon>Peronosporomycetes</taxon>
        <taxon>Peronosporales</taxon>
        <taxon>Peronosporaceae</taxon>
        <taxon>Phytophthora</taxon>
    </lineage>
</organism>
<sequence>MDTGLHSHAAVYLVLGFVLLPESFFYVVSLWTTTFLLCRVLLMTSFPLSEIPSFVSFQLSPNMMIHPRLTS</sequence>
<dbReference type="Proteomes" id="UP000441208">
    <property type="component" value="Unassembled WGS sequence"/>
</dbReference>
<reference evidence="3 4" key="1">
    <citation type="submission" date="2018-08" db="EMBL/GenBank/DDBJ databases">
        <title>Genomic investigation of the strawberry pathogen Phytophthora fragariae indicates pathogenicity is determined by transcriptional variation in three key races.</title>
        <authorList>
            <person name="Adams T.M."/>
            <person name="Armitage A.D."/>
            <person name="Sobczyk M.K."/>
            <person name="Bates H.J."/>
            <person name="Dunwell J.M."/>
            <person name="Nellist C.F."/>
            <person name="Harrison R.J."/>
        </authorList>
    </citation>
    <scope>NUCLEOTIDE SEQUENCE [LARGE SCALE GENOMIC DNA]</scope>
    <source>
        <strain evidence="2 3">A4</strain>
        <strain evidence="1 4">NOV-71</strain>
    </source>
</reference>
<evidence type="ECO:0000313" key="2">
    <source>
        <dbReference type="EMBL" id="KAE9293161.1"/>
    </source>
</evidence>
<evidence type="ECO:0000313" key="1">
    <source>
        <dbReference type="EMBL" id="KAE9091107.1"/>
    </source>
</evidence>
<dbReference type="EMBL" id="QXGE01001397">
    <property type="protein sequence ID" value="KAE9293161.1"/>
    <property type="molecule type" value="Genomic_DNA"/>
</dbReference>
<evidence type="ECO:0000313" key="3">
    <source>
        <dbReference type="Proteomes" id="UP000437068"/>
    </source>
</evidence>
<accession>A0A6A4CQ37</accession>
<dbReference type="EMBL" id="QXFZ01001403">
    <property type="protein sequence ID" value="KAE9091107.1"/>
    <property type="molecule type" value="Genomic_DNA"/>
</dbReference>
<proteinExistence type="predicted"/>
<evidence type="ECO:0000313" key="4">
    <source>
        <dbReference type="Proteomes" id="UP000441208"/>
    </source>
</evidence>
<gene>
    <name evidence="2" type="ORF">PF001_g18386</name>
    <name evidence="1" type="ORF">PF007_g18999</name>
</gene>